<dbReference type="Proteomes" id="UP000549882">
    <property type="component" value="Unassembled WGS sequence"/>
</dbReference>
<dbReference type="PROSITE" id="PS50850">
    <property type="entry name" value="MFS"/>
    <property type="match status" value="1"/>
</dbReference>
<dbReference type="InterPro" id="IPR050189">
    <property type="entry name" value="MFS_Efflux_Transporters"/>
</dbReference>
<dbReference type="SUPFAM" id="SSF103473">
    <property type="entry name" value="MFS general substrate transporter"/>
    <property type="match status" value="1"/>
</dbReference>
<dbReference type="EMBL" id="JACHBI010000006">
    <property type="protein sequence ID" value="MBB5574690.1"/>
    <property type="molecule type" value="Genomic_DNA"/>
</dbReference>
<evidence type="ECO:0000313" key="9">
    <source>
        <dbReference type="Proteomes" id="UP000549882"/>
    </source>
</evidence>
<dbReference type="Gene3D" id="1.20.1250.20">
    <property type="entry name" value="MFS general substrate transporter like domains"/>
    <property type="match status" value="1"/>
</dbReference>
<dbReference type="RefSeq" id="WP_183938372.1">
    <property type="nucleotide sequence ID" value="NZ_JACHBI010000006.1"/>
</dbReference>
<dbReference type="PANTHER" id="PTHR43124">
    <property type="entry name" value="PURINE EFFLUX PUMP PBUE"/>
    <property type="match status" value="1"/>
</dbReference>
<comment type="subcellular location">
    <subcellularLocation>
        <location evidence="1">Cell membrane</location>
        <topology evidence="1">Multi-pass membrane protein</topology>
    </subcellularLocation>
</comment>
<feature type="domain" description="Major facilitator superfamily (MFS) profile" evidence="7">
    <location>
        <begin position="4"/>
        <end position="378"/>
    </location>
</feature>
<feature type="transmembrane region" description="Helical" evidence="6">
    <location>
        <begin position="291"/>
        <end position="310"/>
    </location>
</feature>
<feature type="transmembrane region" description="Helical" evidence="6">
    <location>
        <begin position="267"/>
        <end position="285"/>
    </location>
</feature>
<feature type="transmembrane region" description="Helical" evidence="6">
    <location>
        <begin position="357"/>
        <end position="375"/>
    </location>
</feature>
<proteinExistence type="predicted"/>
<name>A0A7W8XSC0_9HYPH</name>
<dbReference type="GO" id="GO:0022857">
    <property type="term" value="F:transmembrane transporter activity"/>
    <property type="evidence" value="ECO:0007669"/>
    <property type="project" value="InterPro"/>
</dbReference>
<organism evidence="8 9">
    <name type="scientific">Rhizobium paranaense</name>
    <dbReference type="NCBI Taxonomy" id="1650438"/>
    <lineage>
        <taxon>Bacteria</taxon>
        <taxon>Pseudomonadati</taxon>
        <taxon>Pseudomonadota</taxon>
        <taxon>Alphaproteobacteria</taxon>
        <taxon>Hyphomicrobiales</taxon>
        <taxon>Rhizobiaceae</taxon>
        <taxon>Rhizobium/Agrobacterium group</taxon>
        <taxon>Rhizobium</taxon>
    </lineage>
</organism>
<feature type="transmembrane region" description="Helical" evidence="6">
    <location>
        <begin position="103"/>
        <end position="121"/>
    </location>
</feature>
<dbReference type="InterPro" id="IPR036259">
    <property type="entry name" value="MFS_trans_sf"/>
</dbReference>
<keyword evidence="4 6" id="KW-1133">Transmembrane helix</keyword>
<evidence type="ECO:0000256" key="3">
    <source>
        <dbReference type="ARBA" id="ARBA00022692"/>
    </source>
</evidence>
<gene>
    <name evidence="8" type="ORF">GGD50_003319</name>
</gene>
<evidence type="ECO:0000256" key="4">
    <source>
        <dbReference type="ARBA" id="ARBA00022989"/>
    </source>
</evidence>
<protein>
    <submittedName>
        <fullName evidence="8">Putative MFS family arabinose efflux permease</fullName>
    </submittedName>
</protein>
<keyword evidence="2" id="KW-1003">Cell membrane</keyword>
<evidence type="ECO:0000256" key="1">
    <source>
        <dbReference type="ARBA" id="ARBA00004651"/>
    </source>
</evidence>
<feature type="transmembrane region" description="Helical" evidence="6">
    <location>
        <begin position="160"/>
        <end position="179"/>
    </location>
</feature>
<feature type="transmembrane region" description="Helical" evidence="6">
    <location>
        <begin position="70"/>
        <end position="91"/>
    </location>
</feature>
<dbReference type="GO" id="GO:0005886">
    <property type="term" value="C:plasma membrane"/>
    <property type="evidence" value="ECO:0007669"/>
    <property type="project" value="UniProtKB-SubCell"/>
</dbReference>
<dbReference type="InterPro" id="IPR011701">
    <property type="entry name" value="MFS"/>
</dbReference>
<feature type="transmembrane region" description="Helical" evidence="6">
    <location>
        <begin position="44"/>
        <end position="63"/>
    </location>
</feature>
<feature type="transmembrane region" description="Helical" evidence="6">
    <location>
        <begin position="200"/>
        <end position="222"/>
    </location>
</feature>
<feature type="transmembrane region" description="Helical" evidence="6">
    <location>
        <begin position="128"/>
        <end position="154"/>
    </location>
</feature>
<keyword evidence="5 6" id="KW-0472">Membrane</keyword>
<dbReference type="InterPro" id="IPR020846">
    <property type="entry name" value="MFS_dom"/>
</dbReference>
<feature type="transmembrane region" description="Helical" evidence="6">
    <location>
        <begin position="234"/>
        <end position="255"/>
    </location>
</feature>
<accession>A0A7W8XSC0</accession>
<dbReference type="PANTHER" id="PTHR43124:SF10">
    <property type="entry name" value="PURINE EFFLUX PUMP PBUE"/>
    <property type="match status" value="1"/>
</dbReference>
<dbReference type="CDD" id="cd17324">
    <property type="entry name" value="MFS_NepI_like"/>
    <property type="match status" value="1"/>
</dbReference>
<evidence type="ECO:0000256" key="6">
    <source>
        <dbReference type="SAM" id="Phobius"/>
    </source>
</evidence>
<keyword evidence="9" id="KW-1185">Reference proteome</keyword>
<dbReference type="AlphaFoldDB" id="A0A7W8XSC0"/>
<evidence type="ECO:0000259" key="7">
    <source>
        <dbReference type="PROSITE" id="PS50850"/>
    </source>
</evidence>
<evidence type="ECO:0000256" key="2">
    <source>
        <dbReference type="ARBA" id="ARBA00022475"/>
    </source>
</evidence>
<evidence type="ECO:0000313" key="8">
    <source>
        <dbReference type="EMBL" id="MBB5574690.1"/>
    </source>
</evidence>
<sequence length="397" mass="40773">MDKRLLVLACGMFAIGTDSFVVSGLLRQVSVSLGVSIALAGQMVTVFALSYALLSPVVAAAAAHWPRKRLLLAGLAVLVVGDILTAVAPTIKLVLASRLLSGLAAAMFSPTASATAASLAVPEQRGRALSIVITGLSCGTAFGAPLGVFVGGLLDWRATMWFAAGLGTLAWTGVALLLSDTPSAPVVDLARRLAPLRDTRVVLTLLTILLVFTGLFIVHTYIDPSFDRVTGGNQGILAALLLLRGVAATAGSLVAGRLTDRFGSRGIINAAAAILFLDFALLPWTSTSLTTAAPALVVWGLFGWGLLVPQQLRLIGITPSAAPLLLGLNQTAIYLAVSASGVLGGAAVTWFDHHTLGIISAVFIGAGLVTSELAHRHIIRSHGSMTSSAAIPSGNIP</sequence>
<reference evidence="8 9" key="1">
    <citation type="submission" date="2020-08" db="EMBL/GenBank/DDBJ databases">
        <title>Genomic Encyclopedia of Type Strains, Phase IV (KMG-V): Genome sequencing to study the core and pangenomes of soil and plant-associated prokaryotes.</title>
        <authorList>
            <person name="Whitman W."/>
        </authorList>
    </citation>
    <scope>NUCLEOTIDE SEQUENCE [LARGE SCALE GENOMIC DNA]</scope>
    <source>
        <strain evidence="8 9">SEMIA 4064</strain>
    </source>
</reference>
<comment type="caution">
    <text evidence="8">The sequence shown here is derived from an EMBL/GenBank/DDBJ whole genome shotgun (WGS) entry which is preliminary data.</text>
</comment>
<dbReference type="Pfam" id="PF07690">
    <property type="entry name" value="MFS_1"/>
    <property type="match status" value="1"/>
</dbReference>
<feature type="transmembrane region" description="Helical" evidence="6">
    <location>
        <begin position="331"/>
        <end position="351"/>
    </location>
</feature>
<keyword evidence="3 6" id="KW-0812">Transmembrane</keyword>
<evidence type="ECO:0000256" key="5">
    <source>
        <dbReference type="ARBA" id="ARBA00023136"/>
    </source>
</evidence>